<reference evidence="1" key="1">
    <citation type="submission" date="2018-02" db="EMBL/GenBank/DDBJ databases">
        <title>Rhizophora mucronata_Transcriptome.</title>
        <authorList>
            <person name="Meera S.P."/>
            <person name="Sreeshan A."/>
            <person name="Augustine A."/>
        </authorList>
    </citation>
    <scope>NUCLEOTIDE SEQUENCE</scope>
    <source>
        <tissue evidence="1">Leaf</tissue>
    </source>
</reference>
<protein>
    <submittedName>
        <fullName evidence="1">Uncharacterized protein</fullName>
    </submittedName>
</protein>
<dbReference type="AlphaFoldDB" id="A0A2P2LBY5"/>
<dbReference type="EMBL" id="GGEC01034988">
    <property type="protein sequence ID" value="MBX15472.1"/>
    <property type="molecule type" value="Transcribed_RNA"/>
</dbReference>
<organism evidence="1">
    <name type="scientific">Rhizophora mucronata</name>
    <name type="common">Asiatic mangrove</name>
    <dbReference type="NCBI Taxonomy" id="61149"/>
    <lineage>
        <taxon>Eukaryota</taxon>
        <taxon>Viridiplantae</taxon>
        <taxon>Streptophyta</taxon>
        <taxon>Embryophyta</taxon>
        <taxon>Tracheophyta</taxon>
        <taxon>Spermatophyta</taxon>
        <taxon>Magnoliopsida</taxon>
        <taxon>eudicotyledons</taxon>
        <taxon>Gunneridae</taxon>
        <taxon>Pentapetalae</taxon>
        <taxon>rosids</taxon>
        <taxon>fabids</taxon>
        <taxon>Malpighiales</taxon>
        <taxon>Rhizophoraceae</taxon>
        <taxon>Rhizophora</taxon>
    </lineage>
</organism>
<name>A0A2P2LBY5_RHIMU</name>
<proteinExistence type="predicted"/>
<evidence type="ECO:0000313" key="1">
    <source>
        <dbReference type="EMBL" id="MBX15472.1"/>
    </source>
</evidence>
<accession>A0A2P2LBY5</accession>
<sequence length="31" mass="3525">MFPIDFVAFLCRGKVGLLFFVFLAPFNSTVQ</sequence>